<dbReference type="Gene3D" id="1.10.10.10">
    <property type="entry name" value="Winged helix-like DNA-binding domain superfamily/Winged helix DNA-binding domain"/>
    <property type="match status" value="1"/>
</dbReference>
<evidence type="ECO:0000313" key="1">
    <source>
        <dbReference type="Ensembl" id="ENSOMYP00000075718.2"/>
    </source>
</evidence>
<dbReference type="PANTHER" id="PTHR23131:SF0">
    <property type="entry name" value="ENDORIBONUCLEASE LACTB2"/>
    <property type="match status" value="1"/>
</dbReference>
<name>A0A8C7T2Y7_ONCMY</name>
<accession>A0A8C7T2Y7</accession>
<reference evidence="1" key="3">
    <citation type="submission" date="2025-09" db="UniProtKB">
        <authorList>
            <consortium name="Ensembl"/>
        </authorList>
    </citation>
    <scope>IDENTIFICATION</scope>
</reference>
<dbReference type="GO" id="GO:0003727">
    <property type="term" value="F:single-stranded RNA binding"/>
    <property type="evidence" value="ECO:0007669"/>
    <property type="project" value="TreeGrafter"/>
</dbReference>
<dbReference type="GO" id="GO:0005759">
    <property type="term" value="C:mitochondrial matrix"/>
    <property type="evidence" value="ECO:0007669"/>
    <property type="project" value="TreeGrafter"/>
</dbReference>
<dbReference type="InterPro" id="IPR036866">
    <property type="entry name" value="RibonucZ/Hydroxyglut_hydro"/>
</dbReference>
<organism evidence="1 2">
    <name type="scientific">Oncorhynchus mykiss</name>
    <name type="common">Rainbow trout</name>
    <name type="synonym">Salmo gairdneri</name>
    <dbReference type="NCBI Taxonomy" id="8022"/>
    <lineage>
        <taxon>Eukaryota</taxon>
        <taxon>Metazoa</taxon>
        <taxon>Chordata</taxon>
        <taxon>Craniata</taxon>
        <taxon>Vertebrata</taxon>
        <taxon>Euteleostomi</taxon>
        <taxon>Actinopterygii</taxon>
        <taxon>Neopterygii</taxon>
        <taxon>Teleostei</taxon>
        <taxon>Protacanthopterygii</taxon>
        <taxon>Salmoniformes</taxon>
        <taxon>Salmonidae</taxon>
        <taxon>Salmoninae</taxon>
        <taxon>Oncorhynchus</taxon>
    </lineage>
</organism>
<protein>
    <submittedName>
        <fullName evidence="1">Uncharacterized protein</fullName>
    </submittedName>
</protein>
<dbReference type="AlphaFoldDB" id="A0A8C7T2Y7"/>
<proteinExistence type="predicted"/>
<reference evidence="1" key="1">
    <citation type="submission" date="2020-07" db="EMBL/GenBank/DDBJ databases">
        <title>A long reads based de novo assembly of the rainbow trout Arlee double haploid line genome.</title>
        <authorList>
            <person name="Gao G."/>
            <person name="Palti Y."/>
        </authorList>
    </citation>
    <scope>NUCLEOTIDE SEQUENCE [LARGE SCALE GENOMIC DNA]</scope>
</reference>
<evidence type="ECO:0000313" key="2">
    <source>
        <dbReference type="Proteomes" id="UP000694395"/>
    </source>
</evidence>
<dbReference type="PANTHER" id="PTHR23131">
    <property type="entry name" value="ENDORIBONUCLEASE LACTB2"/>
    <property type="match status" value="1"/>
</dbReference>
<keyword evidence="2" id="KW-1185">Reference proteome</keyword>
<dbReference type="SUPFAM" id="SSF56281">
    <property type="entry name" value="Metallo-hydrolase/oxidoreductase"/>
    <property type="match status" value="1"/>
</dbReference>
<dbReference type="InterPro" id="IPR036388">
    <property type="entry name" value="WH-like_DNA-bd_sf"/>
</dbReference>
<dbReference type="Proteomes" id="UP000694395">
    <property type="component" value="Chromosome 28"/>
</dbReference>
<sequence>MTLQETNTYLVETRKCDFHFVKYTTVASHACPSWIASAQLSRCYCSKEGSILSVIYWPKPVSTVVCVPLWYVCAVSHPQSERVCLCMVLFSPGHTEVLVLEEEKGTAMFEDLYDYVKSLQILHSFLPYLISAGHSPVVQDVASKIQHYISHRNLREQQFLTVLQAAVREHIDFYGTAQSRLQGETPERLHNATKVNLVQHLKTFEKGGKITVGFVFISVN</sequence>
<dbReference type="Ensembl" id="ENSOMYT00000082419.2">
    <property type="protein sequence ID" value="ENSOMYP00000075718.2"/>
    <property type="gene ID" value="ENSOMYG00000035007.2"/>
</dbReference>
<dbReference type="InterPro" id="IPR050662">
    <property type="entry name" value="Sec-metab_biosynth-thioest"/>
</dbReference>
<dbReference type="GeneTree" id="ENSGT01060000252941"/>
<reference evidence="1" key="2">
    <citation type="submission" date="2025-08" db="UniProtKB">
        <authorList>
            <consortium name="Ensembl"/>
        </authorList>
    </citation>
    <scope>IDENTIFICATION</scope>
</reference>
<dbReference type="GO" id="GO:0004521">
    <property type="term" value="F:RNA endonuclease activity"/>
    <property type="evidence" value="ECO:0007669"/>
    <property type="project" value="TreeGrafter"/>
</dbReference>